<dbReference type="CDD" id="cd06464">
    <property type="entry name" value="ACD_sHsps-like"/>
    <property type="match status" value="1"/>
</dbReference>
<name>A0ABS9V4L1_9BACT</name>
<dbReference type="InterPro" id="IPR008978">
    <property type="entry name" value="HSP20-like_chaperone"/>
</dbReference>
<dbReference type="SUPFAM" id="SSF49764">
    <property type="entry name" value="HSP20-like chaperones"/>
    <property type="match status" value="1"/>
</dbReference>
<dbReference type="InterPro" id="IPR031107">
    <property type="entry name" value="Small_HSP"/>
</dbReference>
<comment type="caution">
    <text evidence="4">The sequence shown here is derived from an EMBL/GenBank/DDBJ whole genome shotgun (WGS) entry which is preliminary data.</text>
</comment>
<feature type="domain" description="SHSP" evidence="3">
    <location>
        <begin position="1"/>
        <end position="103"/>
    </location>
</feature>
<evidence type="ECO:0000256" key="1">
    <source>
        <dbReference type="PROSITE-ProRule" id="PRU00285"/>
    </source>
</evidence>
<evidence type="ECO:0000313" key="5">
    <source>
        <dbReference type="Proteomes" id="UP001165489"/>
    </source>
</evidence>
<evidence type="ECO:0000256" key="2">
    <source>
        <dbReference type="RuleBase" id="RU003616"/>
    </source>
</evidence>
<protein>
    <submittedName>
        <fullName evidence="4">Hsp20/alpha crystallin family protein</fullName>
    </submittedName>
</protein>
<keyword evidence="5" id="KW-1185">Reference proteome</keyword>
<dbReference type="PROSITE" id="PS01031">
    <property type="entry name" value="SHSP"/>
    <property type="match status" value="1"/>
</dbReference>
<dbReference type="Gene3D" id="2.60.40.790">
    <property type="match status" value="1"/>
</dbReference>
<dbReference type="RefSeq" id="WP_241349723.1">
    <property type="nucleotide sequence ID" value="NZ_JAKZGP010000072.1"/>
</dbReference>
<organism evidence="4 5">
    <name type="scientific">Belliella filtrata</name>
    <dbReference type="NCBI Taxonomy" id="2923435"/>
    <lineage>
        <taxon>Bacteria</taxon>
        <taxon>Pseudomonadati</taxon>
        <taxon>Bacteroidota</taxon>
        <taxon>Cytophagia</taxon>
        <taxon>Cytophagales</taxon>
        <taxon>Cyclobacteriaceae</taxon>
        <taxon>Belliella</taxon>
    </lineage>
</organism>
<dbReference type="Pfam" id="PF00011">
    <property type="entry name" value="HSP20"/>
    <property type="match status" value="1"/>
</dbReference>
<dbReference type="PANTHER" id="PTHR11527">
    <property type="entry name" value="HEAT-SHOCK PROTEIN 20 FAMILY MEMBER"/>
    <property type="match status" value="1"/>
</dbReference>
<dbReference type="InterPro" id="IPR002068">
    <property type="entry name" value="A-crystallin/Hsp20_dom"/>
</dbReference>
<sequence>MKEGKNDFAIDFAVPGFKKSDFKITAENGILTISAEKQEEKNEEKKHFTRKEFSYESFIRSVQLPENSIPDKIDAKYEDGILKLMLPKKEASVVKEKKEIKVG</sequence>
<evidence type="ECO:0000259" key="3">
    <source>
        <dbReference type="PROSITE" id="PS01031"/>
    </source>
</evidence>
<accession>A0ABS9V4L1</accession>
<proteinExistence type="inferred from homology"/>
<comment type="similarity">
    <text evidence="1 2">Belongs to the small heat shock protein (HSP20) family.</text>
</comment>
<reference evidence="4" key="1">
    <citation type="submission" date="2022-03" db="EMBL/GenBank/DDBJ databases">
        <title>De novo assembled genomes of Belliella spp. (Cyclobacteriaceae) strains.</title>
        <authorList>
            <person name="Szabo A."/>
            <person name="Korponai K."/>
            <person name="Felfoldi T."/>
        </authorList>
    </citation>
    <scope>NUCLEOTIDE SEQUENCE</scope>
    <source>
        <strain evidence="4">DSM 111904</strain>
    </source>
</reference>
<dbReference type="Proteomes" id="UP001165489">
    <property type="component" value="Unassembled WGS sequence"/>
</dbReference>
<dbReference type="EMBL" id="JAKZGP010000072">
    <property type="protein sequence ID" value="MCH7411351.1"/>
    <property type="molecule type" value="Genomic_DNA"/>
</dbReference>
<evidence type="ECO:0000313" key="4">
    <source>
        <dbReference type="EMBL" id="MCH7411351.1"/>
    </source>
</evidence>
<gene>
    <name evidence="4" type="ORF">MM239_18290</name>
</gene>